<gene>
    <name evidence="2" type="ORF">JKP88DRAFT_252373</name>
</gene>
<dbReference type="Proteomes" id="UP000664859">
    <property type="component" value="Unassembled WGS sequence"/>
</dbReference>
<sequence>MMKVLVCLAAALAVVYGARCPAPATSSYSFGVFGDMPYYFSDTIMNKYLTPTKNYKRDPFVRNVVDSMNGAGLSFLAFTGDTKSGKTSCANIVDDTWFKLITTSFNAPLVYSVGDNEWTDCHRNTGAPTNPLDRLAYLRSKFFKGKTLGGACSIETPSQIVKGYPENVRFNYGKITVAAVHVVGSNNNVAAPLTAEGAADESCADWFSTDAQATGKPASTSAAYNCQKNSFRSCQECIDATNEFIARDAAGIAFMKTRDCIDAINKFIARDAAGIAFLKTASGGCGAVHECHHPQTFASAKARGSRGVVIVIQADMTSPDPTALTYGTLAYPYPSVAGGQYATDGYENFATALYEEASAFPGQVLLLHGDSHVFVHETNSMGLPNLQRVMNPGETQFNWVKVTVNEAAGCTCNAYEGTFSVEEVIANAGPHTESCDPIKGC</sequence>
<evidence type="ECO:0000313" key="3">
    <source>
        <dbReference type="Proteomes" id="UP000664859"/>
    </source>
</evidence>
<keyword evidence="3" id="KW-1185">Reference proteome</keyword>
<comment type="caution">
    <text evidence="2">The sequence shown here is derived from an EMBL/GenBank/DDBJ whole genome shotgun (WGS) entry which is preliminary data.</text>
</comment>
<evidence type="ECO:0000313" key="2">
    <source>
        <dbReference type="EMBL" id="KAG5190208.1"/>
    </source>
</evidence>
<protein>
    <submittedName>
        <fullName evidence="2">Uncharacterized protein</fullName>
    </submittedName>
</protein>
<proteinExistence type="predicted"/>
<organism evidence="2 3">
    <name type="scientific">Tribonema minus</name>
    <dbReference type="NCBI Taxonomy" id="303371"/>
    <lineage>
        <taxon>Eukaryota</taxon>
        <taxon>Sar</taxon>
        <taxon>Stramenopiles</taxon>
        <taxon>Ochrophyta</taxon>
        <taxon>PX clade</taxon>
        <taxon>Xanthophyceae</taxon>
        <taxon>Tribonematales</taxon>
        <taxon>Tribonemataceae</taxon>
        <taxon>Tribonema</taxon>
    </lineage>
</organism>
<dbReference type="EMBL" id="JAFCMP010000037">
    <property type="protein sequence ID" value="KAG5190208.1"/>
    <property type="molecule type" value="Genomic_DNA"/>
</dbReference>
<accession>A0A836CM04</accession>
<reference evidence="2" key="1">
    <citation type="submission" date="2021-02" db="EMBL/GenBank/DDBJ databases">
        <title>First Annotated Genome of the Yellow-green Alga Tribonema minus.</title>
        <authorList>
            <person name="Mahan K.M."/>
        </authorList>
    </citation>
    <scope>NUCLEOTIDE SEQUENCE</scope>
    <source>
        <strain evidence="2">UTEX B ZZ1240</strain>
    </source>
</reference>
<evidence type="ECO:0000256" key="1">
    <source>
        <dbReference type="SAM" id="SignalP"/>
    </source>
</evidence>
<dbReference type="AlphaFoldDB" id="A0A836CM04"/>
<feature type="signal peptide" evidence="1">
    <location>
        <begin position="1"/>
        <end position="17"/>
    </location>
</feature>
<feature type="chain" id="PRO_5032346302" evidence="1">
    <location>
        <begin position="18"/>
        <end position="441"/>
    </location>
</feature>
<keyword evidence="1" id="KW-0732">Signal</keyword>
<name>A0A836CM04_9STRA</name>